<comment type="caution">
    <text evidence="2">The sequence shown here is derived from an EMBL/GenBank/DDBJ whole genome shotgun (WGS) entry which is preliminary data.</text>
</comment>
<sequence>MDGQGPEIVRPCLVILPEAVPRVGEKPEGGRRLGGVGARRFLRLAEGLQAFGDGLGEHAGPVEGEGVFVERFPTPFFRPPGQAEDLEKEKQGKHGNSLSHDGPPFGSLAPAKKGGPIRGRPKCLSDGAPEEGEQVFSEDSPDVLFAPAPGEQFGGKGHASGVALHAVVFPEGAGTGKVPGLVAEIETEADGPRSCQPGNAVGMVRQVFPVHGLFVRVCDKGAAGVHPLDASPLCEARRLAVGEVAHHRGEGAAVGVGRHDGAVEEFEDVFHPFVVEMADVEVHPEAEGLPEGPDAEFREPPLPPLLRRVEEAPVGGVVPPAPCDAHTPDAELEKDPEEGEVVPYGVQPFKREEKGKLSPSVGLQDLAGAPAEGEEPRAFLHFGVEGADVVERPAEAHLGEVPAAQE</sequence>
<proteinExistence type="predicted"/>
<name>A0A645A6J2_9ZZZZ</name>
<protein>
    <submittedName>
        <fullName evidence="2">Uncharacterized protein</fullName>
    </submittedName>
</protein>
<evidence type="ECO:0000256" key="1">
    <source>
        <dbReference type="SAM" id="MobiDB-lite"/>
    </source>
</evidence>
<dbReference type="AlphaFoldDB" id="A0A645A6J2"/>
<feature type="region of interest" description="Disordered" evidence="1">
    <location>
        <begin position="76"/>
        <end position="119"/>
    </location>
</feature>
<organism evidence="2">
    <name type="scientific">bioreactor metagenome</name>
    <dbReference type="NCBI Taxonomy" id="1076179"/>
    <lineage>
        <taxon>unclassified sequences</taxon>
        <taxon>metagenomes</taxon>
        <taxon>ecological metagenomes</taxon>
    </lineage>
</organism>
<reference evidence="2" key="1">
    <citation type="submission" date="2019-08" db="EMBL/GenBank/DDBJ databases">
        <authorList>
            <person name="Kucharzyk K."/>
            <person name="Murdoch R.W."/>
            <person name="Higgins S."/>
            <person name="Loffler F."/>
        </authorList>
    </citation>
    <scope>NUCLEOTIDE SEQUENCE</scope>
</reference>
<gene>
    <name evidence="2" type="ORF">SDC9_95522</name>
</gene>
<evidence type="ECO:0000313" key="2">
    <source>
        <dbReference type="EMBL" id="MPM48795.1"/>
    </source>
</evidence>
<accession>A0A645A6J2</accession>
<dbReference type="EMBL" id="VSSQ01012258">
    <property type="protein sequence ID" value="MPM48795.1"/>
    <property type="molecule type" value="Genomic_DNA"/>
</dbReference>